<name>A0ABS1TP13_9BACI</name>
<dbReference type="EMBL" id="JAESWB010000165">
    <property type="protein sequence ID" value="MBL4952318.1"/>
    <property type="molecule type" value="Genomic_DNA"/>
</dbReference>
<accession>A0ABS1TP13</accession>
<dbReference type="Pfam" id="PF02571">
    <property type="entry name" value="CbiJ"/>
    <property type="match status" value="1"/>
</dbReference>
<dbReference type="NCBIfam" id="TIGR00715">
    <property type="entry name" value="precor6x_red"/>
    <property type="match status" value="1"/>
</dbReference>
<evidence type="ECO:0000256" key="3">
    <source>
        <dbReference type="ARBA" id="ARBA00023002"/>
    </source>
</evidence>
<evidence type="ECO:0000256" key="1">
    <source>
        <dbReference type="ARBA" id="ARBA00004953"/>
    </source>
</evidence>
<proteinExistence type="predicted"/>
<reference evidence="4 5" key="1">
    <citation type="submission" date="2021-01" db="EMBL/GenBank/DDBJ databases">
        <title>Genome public.</title>
        <authorList>
            <person name="Liu C."/>
            <person name="Sun Q."/>
        </authorList>
    </citation>
    <scope>NUCLEOTIDE SEQUENCE [LARGE SCALE GENOMIC DNA]</scope>
    <source>
        <strain evidence="4 5">YIM B02564</strain>
    </source>
</reference>
<keyword evidence="5" id="KW-1185">Reference proteome</keyword>
<sequence>MILLIAGTSDARDLGLQIKARGFSQIATVVSPNAAKEWRDAEISVRVGRLTAEKMKDIIAQNQITAIVDASHPFADEASINAIAAAKHCGIPYIRFERESVRINNPSISYVDSYQEAAELAAGKKGVVFLTTGSKTLPVFADKLLPLPDVRMIIRLLPQKENLETCERLHIPQKNIVAMQGPFTKEFNKALFALYKTTVMITKESGKVGSLEEKLTAALELGIDAIIIKRPTVDYGTVYWTFEDVIHHLKGVEREGNHD</sequence>
<dbReference type="InterPro" id="IPR003723">
    <property type="entry name" value="Precorrin-6x_reduct"/>
</dbReference>
<dbReference type="Proteomes" id="UP000623967">
    <property type="component" value="Unassembled WGS sequence"/>
</dbReference>
<protein>
    <submittedName>
        <fullName evidence="4">Precorrin-6A reductase</fullName>
        <ecNumber evidence="4">1.3.1.54</ecNumber>
    </submittedName>
</protein>
<dbReference type="PROSITE" id="PS51014">
    <property type="entry name" value="COBK_CBIJ"/>
    <property type="match status" value="1"/>
</dbReference>
<evidence type="ECO:0000256" key="2">
    <source>
        <dbReference type="ARBA" id="ARBA00022573"/>
    </source>
</evidence>
<keyword evidence="2" id="KW-0169">Cobalamin biosynthesis</keyword>
<organism evidence="4 5">
    <name type="scientific">Neobacillus paridis</name>
    <dbReference type="NCBI Taxonomy" id="2803862"/>
    <lineage>
        <taxon>Bacteria</taxon>
        <taxon>Bacillati</taxon>
        <taxon>Bacillota</taxon>
        <taxon>Bacilli</taxon>
        <taxon>Bacillales</taxon>
        <taxon>Bacillaceae</taxon>
        <taxon>Neobacillus</taxon>
    </lineage>
</organism>
<evidence type="ECO:0000313" key="4">
    <source>
        <dbReference type="EMBL" id="MBL4952318.1"/>
    </source>
</evidence>
<evidence type="ECO:0000313" key="5">
    <source>
        <dbReference type="Proteomes" id="UP000623967"/>
    </source>
</evidence>
<dbReference type="PANTHER" id="PTHR36925:SF1">
    <property type="entry name" value="COBALT-PRECORRIN-6A REDUCTASE"/>
    <property type="match status" value="1"/>
</dbReference>
<comment type="caution">
    <text evidence="4">The sequence shown here is derived from an EMBL/GenBank/DDBJ whole genome shotgun (WGS) entry which is preliminary data.</text>
</comment>
<keyword evidence="3 4" id="KW-0560">Oxidoreductase</keyword>
<dbReference type="PANTHER" id="PTHR36925">
    <property type="entry name" value="COBALT-PRECORRIN-6A REDUCTASE"/>
    <property type="match status" value="1"/>
</dbReference>
<dbReference type="EC" id="1.3.1.54" evidence="4"/>
<gene>
    <name evidence="4" type="primary">cobK</name>
    <name evidence="4" type="ORF">JK635_08865</name>
</gene>
<dbReference type="GO" id="GO:0016994">
    <property type="term" value="F:precorrin-6A reductase activity"/>
    <property type="evidence" value="ECO:0007669"/>
    <property type="project" value="UniProtKB-EC"/>
</dbReference>
<comment type="pathway">
    <text evidence="1">Cofactor biosynthesis; adenosylcobalamin biosynthesis.</text>
</comment>
<dbReference type="RefSeq" id="WP_202653585.1">
    <property type="nucleotide sequence ID" value="NZ_JAESWB010000165.1"/>
</dbReference>